<dbReference type="InterPro" id="IPR052351">
    <property type="entry name" value="Ornithine_N-alpha-AT"/>
</dbReference>
<dbReference type="SUPFAM" id="SSF55729">
    <property type="entry name" value="Acyl-CoA N-acyltransferases (Nat)"/>
    <property type="match status" value="1"/>
</dbReference>
<sequence>MDITKPTFLKKGVLMMIPVVANPVPLTNLSVKVTSNSWEIEQAMRLRYQVFVEEEKNMQMLNESGLEQDAYDMYCDHLIITDLEREQIVGTYRLLPGLRALAGVGFYSETEFDLRSFQEHKPHTLELGRSCIAPAYRSGKAIHLLWEGIAKYIAEHHYQYLIGCASMHVNSLEDLNTIYSMLRFKQVITDSYGIQPLESHRIQGLQQIQSELNEKEIFRKLPPLMKGYQYLGAEIGGDPAYDKLFETVDFFIVLEKDRLARKYKKHFLNQ</sequence>
<dbReference type="InterPro" id="IPR016181">
    <property type="entry name" value="Acyl_CoA_acyltransferase"/>
</dbReference>
<keyword evidence="3 6" id="KW-0808">Transferase</keyword>
<name>A0ABT2UVK4_9BACL</name>
<dbReference type="GO" id="GO:0016746">
    <property type="term" value="F:acyltransferase activity"/>
    <property type="evidence" value="ECO:0007669"/>
    <property type="project" value="UniProtKB-KW"/>
</dbReference>
<protein>
    <submittedName>
        <fullName evidence="6">GNAT family N-acetyltransferase</fullName>
        <ecNumber evidence="6">2.3.1.-</ecNumber>
    </submittedName>
</protein>
<evidence type="ECO:0000256" key="3">
    <source>
        <dbReference type="ARBA" id="ARBA00022679"/>
    </source>
</evidence>
<evidence type="ECO:0000256" key="1">
    <source>
        <dbReference type="ARBA" id="ARBA00005189"/>
    </source>
</evidence>
<accession>A0ABT2UVK4</accession>
<comment type="caution">
    <text evidence="6">The sequence shown here is derived from an EMBL/GenBank/DDBJ whole genome shotgun (WGS) entry which is preliminary data.</text>
</comment>
<evidence type="ECO:0000313" key="7">
    <source>
        <dbReference type="Proteomes" id="UP001652445"/>
    </source>
</evidence>
<dbReference type="EMBL" id="JAOQIO010000124">
    <property type="protein sequence ID" value="MCU6798056.1"/>
    <property type="molecule type" value="Genomic_DNA"/>
</dbReference>
<dbReference type="PANTHER" id="PTHR37323">
    <property type="entry name" value="GCN5-RELATED N-ACETYLTRANSFERASE"/>
    <property type="match status" value="1"/>
</dbReference>
<evidence type="ECO:0000256" key="5">
    <source>
        <dbReference type="ARBA" id="ARBA00023315"/>
    </source>
</evidence>
<dbReference type="Gene3D" id="3.40.630.30">
    <property type="match status" value="1"/>
</dbReference>
<dbReference type="PANTHER" id="PTHR37323:SF1">
    <property type="entry name" value="L-ORNITHINE N(ALPHA)-ACYLTRANSFERASE"/>
    <property type="match status" value="1"/>
</dbReference>
<organism evidence="6 7">
    <name type="scientific">Paenibacillus baimaensis</name>
    <dbReference type="NCBI Taxonomy" id="2982185"/>
    <lineage>
        <taxon>Bacteria</taxon>
        <taxon>Bacillati</taxon>
        <taxon>Bacillota</taxon>
        <taxon>Bacilli</taxon>
        <taxon>Bacillales</taxon>
        <taxon>Paenibacillaceae</taxon>
        <taxon>Paenibacillus</taxon>
    </lineage>
</organism>
<reference evidence="6 7" key="1">
    <citation type="submission" date="2022-09" db="EMBL/GenBank/DDBJ databases">
        <authorList>
            <person name="Han X.L."/>
            <person name="Wang Q."/>
            <person name="Lu T."/>
        </authorList>
    </citation>
    <scope>NUCLEOTIDE SEQUENCE [LARGE SCALE GENOMIC DNA]</scope>
    <source>
        <strain evidence="6 7">WQ 127069</strain>
    </source>
</reference>
<keyword evidence="7" id="KW-1185">Reference proteome</keyword>
<keyword evidence="2" id="KW-0444">Lipid biosynthesis</keyword>
<keyword evidence="5 6" id="KW-0012">Acyltransferase</keyword>
<evidence type="ECO:0000256" key="4">
    <source>
        <dbReference type="ARBA" id="ARBA00023098"/>
    </source>
</evidence>
<comment type="pathway">
    <text evidence="1">Lipid metabolism.</text>
</comment>
<gene>
    <name evidence="6" type="ORF">OB236_38615</name>
</gene>
<dbReference type="Pfam" id="PF13444">
    <property type="entry name" value="Acetyltransf_5"/>
    <property type="match status" value="1"/>
</dbReference>
<proteinExistence type="predicted"/>
<evidence type="ECO:0000256" key="2">
    <source>
        <dbReference type="ARBA" id="ARBA00022516"/>
    </source>
</evidence>
<keyword evidence="4" id="KW-0443">Lipid metabolism</keyword>
<dbReference type="EC" id="2.3.1.-" evidence="6"/>
<dbReference type="Proteomes" id="UP001652445">
    <property type="component" value="Unassembled WGS sequence"/>
</dbReference>
<evidence type="ECO:0000313" key="6">
    <source>
        <dbReference type="EMBL" id="MCU6798056.1"/>
    </source>
</evidence>